<keyword evidence="4" id="KW-1185">Reference proteome</keyword>
<keyword evidence="1" id="KW-0472">Membrane</keyword>
<name>A0ABW0K0L7_9BACL</name>
<evidence type="ECO:0000313" key="2">
    <source>
        <dbReference type="EMBL" id="MFC5446694.1"/>
    </source>
</evidence>
<evidence type="ECO:0000313" key="3">
    <source>
        <dbReference type="EMBL" id="MFC5446712.1"/>
    </source>
</evidence>
<reference evidence="2" key="3">
    <citation type="submission" date="2024-09" db="EMBL/GenBank/DDBJ databases">
        <authorList>
            <person name="Sun Q."/>
            <person name="Mori K."/>
        </authorList>
    </citation>
    <scope>NUCLEOTIDE SEQUENCE</scope>
    <source>
        <strain evidence="2">KACC 13125</strain>
    </source>
</reference>
<reference evidence="4" key="2">
    <citation type="journal article" date="2019" name="Int. J. Syst. Evol. Microbiol.">
        <title>The Global Catalogue of Microorganisms (GCM) 10K type strain sequencing project: providing services to taxonomists for standard genome sequencing and annotation.</title>
        <authorList>
            <consortium name="The Broad Institute Genomics Platform"/>
            <consortium name="The Broad Institute Genome Sequencing Center for Infectious Disease"/>
            <person name="Wu L."/>
            <person name="Ma J."/>
        </authorList>
    </citation>
    <scope>NUCLEOTIDE SEQUENCE [LARGE SCALE GENOMIC DNA]</scope>
    <source>
        <strain evidence="4">KACC 11904</strain>
    </source>
</reference>
<keyword evidence="1" id="KW-1133">Transmembrane helix</keyword>
<proteinExistence type="predicted"/>
<comment type="caution">
    <text evidence="2">The sequence shown here is derived from an EMBL/GenBank/DDBJ whole genome shotgun (WGS) entry which is preliminary data.</text>
</comment>
<evidence type="ECO:0000313" key="4">
    <source>
        <dbReference type="Proteomes" id="UP001596044"/>
    </source>
</evidence>
<feature type="transmembrane region" description="Helical" evidence="1">
    <location>
        <begin position="34"/>
        <end position="52"/>
    </location>
</feature>
<dbReference type="Proteomes" id="UP001596044">
    <property type="component" value="Unassembled WGS sequence"/>
</dbReference>
<sequence length="55" mass="6332">MTGNLFRVLFIVVMIAVIVSVDILYLRHHFATRLIVNIGIVAVFVSVYFIFFKKS</sequence>
<feature type="transmembrane region" description="Helical" evidence="1">
    <location>
        <begin position="6"/>
        <end position="27"/>
    </location>
</feature>
<dbReference type="EMBL" id="JBHSMJ010000004">
    <property type="protein sequence ID" value="MFC5446712.1"/>
    <property type="molecule type" value="Genomic_DNA"/>
</dbReference>
<protein>
    <recommendedName>
        <fullName evidence="5">Histidine kinase</fullName>
    </recommendedName>
</protein>
<dbReference type="EMBL" id="JBHSMJ010000003">
    <property type="protein sequence ID" value="MFC5446694.1"/>
    <property type="molecule type" value="Genomic_DNA"/>
</dbReference>
<organism evidence="2 4">
    <name type="scientific">Paenibacillus aestuarii</name>
    <dbReference type="NCBI Taxonomy" id="516965"/>
    <lineage>
        <taxon>Bacteria</taxon>
        <taxon>Bacillati</taxon>
        <taxon>Bacillota</taxon>
        <taxon>Bacilli</taxon>
        <taxon>Bacillales</taxon>
        <taxon>Paenibacillaceae</taxon>
        <taxon>Paenibacillus</taxon>
    </lineage>
</organism>
<dbReference type="RefSeq" id="WP_270877747.1">
    <property type="nucleotide sequence ID" value="NZ_JAQFVF010000006.1"/>
</dbReference>
<evidence type="ECO:0000256" key="1">
    <source>
        <dbReference type="SAM" id="Phobius"/>
    </source>
</evidence>
<keyword evidence="1" id="KW-0812">Transmembrane</keyword>
<gene>
    <name evidence="2" type="ORF">ACFPOG_00315</name>
    <name evidence="3" type="ORF">ACFPOG_00405</name>
</gene>
<reference evidence="2" key="1">
    <citation type="journal article" date="2014" name="Int. J. Syst. Evol. Microbiol.">
        <title>Complete genome of a new Firmicutes species belonging to the dominant human colonic microbiota ('Ruminococcus bicirculans') reveals two chromosomes and a selective capacity to utilize plant glucans.</title>
        <authorList>
            <consortium name="NISC Comparative Sequencing Program"/>
            <person name="Wegmann U."/>
            <person name="Louis P."/>
            <person name="Goesmann A."/>
            <person name="Henrissat B."/>
            <person name="Duncan S.H."/>
            <person name="Flint H.J."/>
        </authorList>
    </citation>
    <scope>NUCLEOTIDE SEQUENCE</scope>
    <source>
        <strain evidence="2">KACC 13125</strain>
    </source>
</reference>
<evidence type="ECO:0008006" key="5">
    <source>
        <dbReference type="Google" id="ProtNLM"/>
    </source>
</evidence>
<accession>A0ABW0K0L7</accession>